<feature type="compositionally biased region" description="Basic residues" evidence="8">
    <location>
        <begin position="164"/>
        <end position="182"/>
    </location>
</feature>
<dbReference type="EMBL" id="AZBU02000003">
    <property type="protein sequence ID" value="TKR86497.1"/>
    <property type="molecule type" value="Genomic_DNA"/>
</dbReference>
<proteinExistence type="inferred from homology"/>
<evidence type="ECO:0000313" key="11">
    <source>
        <dbReference type="Proteomes" id="UP000298663"/>
    </source>
</evidence>
<dbReference type="GO" id="GO:0000086">
    <property type="term" value="P:G2/M transition of mitotic cell cycle"/>
    <property type="evidence" value="ECO:0007669"/>
    <property type="project" value="TreeGrafter"/>
</dbReference>
<evidence type="ECO:0000256" key="3">
    <source>
        <dbReference type="ARBA" id="ARBA00022618"/>
    </source>
</evidence>
<accession>A0A4U5NSD0</accession>
<evidence type="ECO:0000256" key="7">
    <source>
        <dbReference type="ARBA" id="ARBA00051722"/>
    </source>
</evidence>
<dbReference type="InterPro" id="IPR000751">
    <property type="entry name" value="MPI_Phosphatase"/>
</dbReference>
<dbReference type="SUPFAM" id="SSF52821">
    <property type="entry name" value="Rhodanese/Cell cycle control phosphatase"/>
    <property type="match status" value="1"/>
</dbReference>
<feature type="region of interest" description="Disordered" evidence="8">
    <location>
        <begin position="164"/>
        <end position="200"/>
    </location>
</feature>
<reference evidence="10 11" key="1">
    <citation type="journal article" date="2015" name="Genome Biol.">
        <title>Comparative genomics of Steinernema reveals deeply conserved gene regulatory networks.</title>
        <authorList>
            <person name="Dillman A.R."/>
            <person name="Macchietto M."/>
            <person name="Porter C.F."/>
            <person name="Rogers A."/>
            <person name="Williams B."/>
            <person name="Antoshechkin I."/>
            <person name="Lee M.M."/>
            <person name="Goodwin Z."/>
            <person name="Lu X."/>
            <person name="Lewis E.E."/>
            <person name="Goodrich-Blair H."/>
            <person name="Stock S.P."/>
            <person name="Adams B.J."/>
            <person name="Sternberg P.W."/>
            <person name="Mortazavi A."/>
        </authorList>
    </citation>
    <scope>NUCLEOTIDE SEQUENCE [LARGE SCALE GENOMIC DNA]</scope>
    <source>
        <strain evidence="10 11">ALL</strain>
    </source>
</reference>
<evidence type="ECO:0000256" key="1">
    <source>
        <dbReference type="ARBA" id="ARBA00011065"/>
    </source>
</evidence>
<dbReference type="STRING" id="34508.A0A4U5NSD0"/>
<dbReference type="AlphaFoldDB" id="A0A4U5NSD0"/>
<feature type="compositionally biased region" description="Basic and acidic residues" evidence="8">
    <location>
        <begin position="214"/>
        <end position="224"/>
    </location>
</feature>
<dbReference type="PROSITE" id="PS50206">
    <property type="entry name" value="RHODANESE_3"/>
    <property type="match status" value="1"/>
</dbReference>
<dbReference type="PANTHER" id="PTHR10828">
    <property type="entry name" value="M-PHASE INDUCER PHOSPHATASE DUAL SPECIFICITY PHOSPHATASE CDC25"/>
    <property type="match status" value="1"/>
</dbReference>
<name>A0A4U5NSD0_STECR</name>
<feature type="region of interest" description="Disordered" evidence="8">
    <location>
        <begin position="214"/>
        <end position="234"/>
    </location>
</feature>
<dbReference type="InterPro" id="IPR001763">
    <property type="entry name" value="Rhodanese-like_dom"/>
</dbReference>
<keyword evidence="6" id="KW-0131">Cell cycle</keyword>
<dbReference type="GO" id="GO:0110032">
    <property type="term" value="P:positive regulation of G2/MI transition of meiotic cell cycle"/>
    <property type="evidence" value="ECO:0007669"/>
    <property type="project" value="TreeGrafter"/>
</dbReference>
<sequence length="234" mass="27119">MALRVEYSLAAVMQPQQHSEAYRSISGECLAELMGSMSEETFLEKYIVIDCRYPYEYEGGHVKVAWCHQRPRHARARKVFLRYRQSHPLSNPDFLLRIQPETRTLYGAPAAQAGPRNQPLPQLDYQEIYLLDRGYKKLYEADKLLSICEPQSYTAMDNPAFQSHLRKHKSHMKGSKKGRQSSRRAMSQRQFSRDSYQESSLNSPILHMKEMHISPESPAARRLEFSTPTTSFDS</sequence>
<keyword evidence="4" id="KW-0378">Hydrolase</keyword>
<dbReference type="PANTHER" id="PTHR10828:SF76">
    <property type="entry name" value="M-PHASE INDUCER PHOSPHATASE"/>
    <property type="match status" value="1"/>
</dbReference>
<dbReference type="Proteomes" id="UP000298663">
    <property type="component" value="Unassembled WGS sequence"/>
</dbReference>
<dbReference type="Gene3D" id="3.40.250.10">
    <property type="entry name" value="Rhodanese-like domain"/>
    <property type="match status" value="1"/>
</dbReference>
<dbReference type="GO" id="GO:0005737">
    <property type="term" value="C:cytoplasm"/>
    <property type="evidence" value="ECO:0007669"/>
    <property type="project" value="TreeGrafter"/>
</dbReference>
<evidence type="ECO:0000256" key="5">
    <source>
        <dbReference type="ARBA" id="ARBA00022912"/>
    </source>
</evidence>
<dbReference type="OrthoDB" id="26523at2759"/>
<evidence type="ECO:0000259" key="9">
    <source>
        <dbReference type="PROSITE" id="PS50206"/>
    </source>
</evidence>
<comment type="similarity">
    <text evidence="1">Belongs to the MPI phosphatase family.</text>
</comment>
<evidence type="ECO:0000313" key="10">
    <source>
        <dbReference type="EMBL" id="TKR86497.1"/>
    </source>
</evidence>
<protein>
    <recommendedName>
        <fullName evidence="2">protein-tyrosine-phosphatase</fullName>
        <ecNumber evidence="2">3.1.3.48</ecNumber>
    </recommendedName>
</protein>
<reference evidence="10 11" key="2">
    <citation type="journal article" date="2019" name="G3 (Bethesda)">
        <title>Hybrid Assembly of the Genome of the Entomopathogenic Nematode Steinernema carpocapsae Identifies the X-Chromosome.</title>
        <authorList>
            <person name="Serra L."/>
            <person name="Macchietto M."/>
            <person name="Macias-Munoz A."/>
            <person name="McGill C.J."/>
            <person name="Rodriguez I.M."/>
            <person name="Rodriguez B."/>
            <person name="Murad R."/>
            <person name="Mortazavi A."/>
        </authorList>
    </citation>
    <scope>NUCLEOTIDE SEQUENCE [LARGE SCALE GENOMIC DNA]</scope>
    <source>
        <strain evidence="10 11">ALL</strain>
    </source>
</reference>
<keyword evidence="3" id="KW-0132">Cell division</keyword>
<keyword evidence="11" id="KW-1185">Reference proteome</keyword>
<evidence type="ECO:0000256" key="4">
    <source>
        <dbReference type="ARBA" id="ARBA00022801"/>
    </source>
</evidence>
<comment type="catalytic activity">
    <reaction evidence="7">
        <text>O-phospho-L-tyrosyl-[protein] + H2O = L-tyrosyl-[protein] + phosphate</text>
        <dbReference type="Rhea" id="RHEA:10684"/>
        <dbReference type="Rhea" id="RHEA-COMP:10136"/>
        <dbReference type="Rhea" id="RHEA-COMP:20101"/>
        <dbReference type="ChEBI" id="CHEBI:15377"/>
        <dbReference type="ChEBI" id="CHEBI:43474"/>
        <dbReference type="ChEBI" id="CHEBI:46858"/>
        <dbReference type="ChEBI" id="CHEBI:61978"/>
        <dbReference type="EC" id="3.1.3.48"/>
    </reaction>
</comment>
<dbReference type="InterPro" id="IPR036873">
    <property type="entry name" value="Rhodanese-like_dom_sf"/>
</dbReference>
<evidence type="ECO:0000256" key="6">
    <source>
        <dbReference type="ARBA" id="ARBA00023306"/>
    </source>
</evidence>
<evidence type="ECO:0000256" key="2">
    <source>
        <dbReference type="ARBA" id="ARBA00013064"/>
    </source>
</evidence>
<dbReference type="EC" id="3.1.3.48" evidence="2"/>
<keyword evidence="5" id="KW-0904">Protein phosphatase</keyword>
<dbReference type="GO" id="GO:0005634">
    <property type="term" value="C:nucleus"/>
    <property type="evidence" value="ECO:0007669"/>
    <property type="project" value="TreeGrafter"/>
</dbReference>
<dbReference type="PRINTS" id="PR00716">
    <property type="entry name" value="MPIPHPHTASE"/>
</dbReference>
<comment type="caution">
    <text evidence="10">The sequence shown here is derived from an EMBL/GenBank/DDBJ whole genome shotgun (WGS) entry which is preliminary data.</text>
</comment>
<feature type="domain" description="Rhodanese" evidence="9">
    <location>
        <begin position="42"/>
        <end position="63"/>
    </location>
</feature>
<dbReference type="GO" id="GO:0051301">
    <property type="term" value="P:cell division"/>
    <property type="evidence" value="ECO:0007669"/>
    <property type="project" value="UniProtKB-KW"/>
</dbReference>
<gene>
    <name evidence="10" type="ORF">L596_011081</name>
</gene>
<evidence type="ECO:0000256" key="8">
    <source>
        <dbReference type="SAM" id="MobiDB-lite"/>
    </source>
</evidence>
<dbReference type="GO" id="GO:0010971">
    <property type="term" value="P:positive regulation of G2/M transition of mitotic cell cycle"/>
    <property type="evidence" value="ECO:0007669"/>
    <property type="project" value="TreeGrafter"/>
</dbReference>
<organism evidence="10 11">
    <name type="scientific">Steinernema carpocapsae</name>
    <name type="common">Entomopathogenic nematode</name>
    <dbReference type="NCBI Taxonomy" id="34508"/>
    <lineage>
        <taxon>Eukaryota</taxon>
        <taxon>Metazoa</taxon>
        <taxon>Ecdysozoa</taxon>
        <taxon>Nematoda</taxon>
        <taxon>Chromadorea</taxon>
        <taxon>Rhabditida</taxon>
        <taxon>Tylenchina</taxon>
        <taxon>Panagrolaimomorpha</taxon>
        <taxon>Strongyloidoidea</taxon>
        <taxon>Steinernematidae</taxon>
        <taxon>Steinernema</taxon>
    </lineage>
</organism>
<dbReference type="GO" id="GO:0004725">
    <property type="term" value="F:protein tyrosine phosphatase activity"/>
    <property type="evidence" value="ECO:0007669"/>
    <property type="project" value="UniProtKB-EC"/>
</dbReference>